<sequence length="73" mass="8224">MEVEYLVGVQKNAFGEIMNFQTSSGRIISYRKAVQEIEDGLLSGYDLIPSHQSLPRIHAINMDNGLMNELPPF</sequence>
<dbReference type="AlphaFoldDB" id="A0A285CMH6"/>
<name>A0A285CMH6_9BACI</name>
<evidence type="ECO:0000313" key="1">
    <source>
        <dbReference type="EMBL" id="SNX68236.1"/>
    </source>
</evidence>
<dbReference type="OrthoDB" id="1647761at2"/>
<dbReference type="EMBL" id="OAOP01000002">
    <property type="protein sequence ID" value="SNX68236.1"/>
    <property type="molecule type" value="Genomic_DNA"/>
</dbReference>
<protein>
    <recommendedName>
        <fullName evidence="3">DUF3892 domain-containing protein</fullName>
    </recommendedName>
</protein>
<accession>A0A285CMH6</accession>
<keyword evidence="2" id="KW-1185">Reference proteome</keyword>
<evidence type="ECO:0000313" key="2">
    <source>
        <dbReference type="Proteomes" id="UP000219546"/>
    </source>
</evidence>
<dbReference type="RefSeq" id="WP_097157609.1">
    <property type="nucleotide sequence ID" value="NZ_JBEPMQ010000001.1"/>
</dbReference>
<proteinExistence type="predicted"/>
<reference evidence="1 2" key="1">
    <citation type="submission" date="2017-08" db="EMBL/GenBank/DDBJ databases">
        <authorList>
            <person name="de Groot N.N."/>
        </authorList>
    </citation>
    <scope>NUCLEOTIDE SEQUENCE [LARGE SCALE GENOMIC DNA]</scope>
    <source>
        <strain evidence="1 2">JC228</strain>
    </source>
</reference>
<evidence type="ECO:0008006" key="3">
    <source>
        <dbReference type="Google" id="ProtNLM"/>
    </source>
</evidence>
<dbReference type="Proteomes" id="UP000219546">
    <property type="component" value="Unassembled WGS sequence"/>
</dbReference>
<organism evidence="1 2">
    <name type="scientific">Bacillus oleivorans</name>
    <dbReference type="NCBI Taxonomy" id="1448271"/>
    <lineage>
        <taxon>Bacteria</taxon>
        <taxon>Bacillati</taxon>
        <taxon>Bacillota</taxon>
        <taxon>Bacilli</taxon>
        <taxon>Bacillales</taxon>
        <taxon>Bacillaceae</taxon>
        <taxon>Bacillus</taxon>
    </lineage>
</organism>
<gene>
    <name evidence="1" type="ORF">SAMN05877753_102426</name>
</gene>